<proteinExistence type="predicted"/>
<dbReference type="AlphaFoldDB" id="A0A423JYU4"/>
<sequence>MRSNPNAVVTVTLENYVDRDVLNRAFDAVPGLADMMFDPRAYSGSRSWPTLQQIIGSGKRLIMLTDGNPGEYVSNGKTLNLLKDSHWENQNYWDLGATTLKHDWSCPSRWNSYTPTVGVNGFTQWPRLFVMNQFHSFEKNAAHAGDVDNNLTYLERRVDSHCASVWGKRTAPNYLAVDYNHRGDTFPYAAALTQGGYYFYEQNRANAAGDTTCVIPAGKDYNFSLPAHGCENDEARSLKLRGVAKGTRIAVYDSSNGDPKDDHAFIDVKRDIGLNESVVVGTFETQYEDADFKLTYVRNNGLDGKVSRISVGKTPADFSDASVVLYEGNGAGQNIVCTVSLAHSASFNFKSGNACKNDEAKSARILRAKAGTSFSIYGNWDQNQNQGYARVDVLRDITQPVVVGSFDRNYDGGSWRITRGGSSSQLDGKVSSMRVQQP</sequence>
<reference evidence="1 2" key="1">
    <citation type="submission" date="2016-10" db="EMBL/GenBank/DDBJ databases">
        <title>Comparative genome analysis of multiple Pseudomonas spp. focuses on biocontrol and plant growth promoting traits.</title>
        <authorList>
            <person name="Tao X.-Y."/>
            <person name="Taylor C.G."/>
        </authorList>
    </citation>
    <scope>NUCLEOTIDE SEQUENCE [LARGE SCALE GENOMIC DNA]</scope>
    <source>
        <strain evidence="1 2">37A10</strain>
    </source>
</reference>
<dbReference type="SUPFAM" id="SSF51695">
    <property type="entry name" value="PLC-like phosphodiesterases"/>
    <property type="match status" value="1"/>
</dbReference>
<dbReference type="Proteomes" id="UP000285349">
    <property type="component" value="Unassembled WGS sequence"/>
</dbReference>
<comment type="caution">
    <text evidence="1">The sequence shown here is derived from an EMBL/GenBank/DDBJ whole genome shotgun (WGS) entry which is preliminary data.</text>
</comment>
<name>A0A423JYU4_9PSED</name>
<dbReference type="InterPro" id="IPR051057">
    <property type="entry name" value="PI-PLC_domain"/>
</dbReference>
<evidence type="ECO:0000313" key="2">
    <source>
        <dbReference type="Proteomes" id="UP000285349"/>
    </source>
</evidence>
<accession>A0A423JYU4</accession>
<protein>
    <submittedName>
        <fullName evidence="1">Uncharacterized protein</fullName>
    </submittedName>
</protein>
<dbReference type="GO" id="GO:0008081">
    <property type="term" value="F:phosphoric diester hydrolase activity"/>
    <property type="evidence" value="ECO:0007669"/>
    <property type="project" value="InterPro"/>
</dbReference>
<dbReference type="Pfam" id="PF26178">
    <property type="entry name" value="PI-PLC_cat"/>
    <property type="match status" value="1"/>
</dbReference>
<dbReference type="InterPro" id="IPR017946">
    <property type="entry name" value="PLC-like_Pdiesterase_TIM-brl"/>
</dbReference>
<evidence type="ECO:0000313" key="1">
    <source>
        <dbReference type="EMBL" id="RON42923.1"/>
    </source>
</evidence>
<organism evidence="1 2">
    <name type="scientific">Pseudomonas frederiksbergensis</name>
    <dbReference type="NCBI Taxonomy" id="104087"/>
    <lineage>
        <taxon>Bacteria</taxon>
        <taxon>Pseudomonadati</taxon>
        <taxon>Pseudomonadota</taxon>
        <taxon>Gammaproteobacteria</taxon>
        <taxon>Pseudomonadales</taxon>
        <taxon>Pseudomonadaceae</taxon>
        <taxon>Pseudomonas</taxon>
    </lineage>
</organism>
<dbReference type="PANTHER" id="PTHR13593">
    <property type="match status" value="1"/>
</dbReference>
<dbReference type="PANTHER" id="PTHR13593:SF140">
    <property type="entry name" value="PLC-LIKE PHOSPHODIESTERASE"/>
    <property type="match status" value="1"/>
</dbReference>
<dbReference type="GO" id="GO:0006629">
    <property type="term" value="P:lipid metabolic process"/>
    <property type="evidence" value="ECO:0007669"/>
    <property type="project" value="InterPro"/>
</dbReference>
<gene>
    <name evidence="1" type="ORF">BK666_22105</name>
</gene>
<dbReference type="EMBL" id="MOBQ01000025">
    <property type="protein sequence ID" value="RON42923.1"/>
    <property type="molecule type" value="Genomic_DNA"/>
</dbReference>